<protein>
    <submittedName>
        <fullName evidence="2">Uncharacterized protein</fullName>
    </submittedName>
</protein>
<feature type="chain" id="PRO_5023052650" evidence="1">
    <location>
        <begin position="25"/>
        <end position="152"/>
    </location>
</feature>
<dbReference type="AlphaFoldDB" id="A0A5E7JDU3"/>
<name>A0A5E7JDU3_PSEFL</name>
<reference evidence="2 3" key="1">
    <citation type="submission" date="2019-09" db="EMBL/GenBank/DDBJ databases">
        <authorList>
            <person name="Chandra G."/>
            <person name="Truman W A."/>
        </authorList>
    </citation>
    <scope>NUCLEOTIDE SEQUENCE [LARGE SCALE GENOMIC DNA]</scope>
    <source>
        <strain evidence="2">PS896</strain>
    </source>
</reference>
<feature type="signal peptide" evidence="1">
    <location>
        <begin position="1"/>
        <end position="24"/>
    </location>
</feature>
<evidence type="ECO:0000313" key="3">
    <source>
        <dbReference type="Proteomes" id="UP000377224"/>
    </source>
</evidence>
<accession>A0A5E7JDU3</accession>
<keyword evidence="1" id="KW-0732">Signal</keyword>
<dbReference type="EMBL" id="CABVIN010000002">
    <property type="protein sequence ID" value="VVO87509.1"/>
    <property type="molecule type" value="Genomic_DNA"/>
</dbReference>
<proteinExistence type="predicted"/>
<dbReference type="InterPro" id="IPR042217">
    <property type="entry name" value="T4SS_VirB10/TrbI"/>
</dbReference>
<evidence type="ECO:0000256" key="1">
    <source>
        <dbReference type="SAM" id="SignalP"/>
    </source>
</evidence>
<evidence type="ECO:0000313" key="2">
    <source>
        <dbReference type="EMBL" id="VVO87509.1"/>
    </source>
</evidence>
<organism evidence="2 3">
    <name type="scientific">Pseudomonas fluorescens</name>
    <dbReference type="NCBI Taxonomy" id="294"/>
    <lineage>
        <taxon>Bacteria</taxon>
        <taxon>Pseudomonadati</taxon>
        <taxon>Pseudomonadota</taxon>
        <taxon>Gammaproteobacteria</taxon>
        <taxon>Pseudomonadales</taxon>
        <taxon>Pseudomonadaceae</taxon>
        <taxon>Pseudomonas</taxon>
    </lineage>
</organism>
<gene>
    <name evidence="2" type="ORF">PS896_02145</name>
</gene>
<dbReference type="Gene3D" id="2.40.128.260">
    <property type="entry name" value="Type IV secretion system, VirB10/TraB/TrbI"/>
    <property type="match status" value="1"/>
</dbReference>
<dbReference type="Proteomes" id="UP000377224">
    <property type="component" value="Unassembled WGS sequence"/>
</dbReference>
<sequence length="152" mass="16782" precursor="true">MRFKKLTASLAMVQVLILSGSASAQQLVNDTAIKAQLHQPQPYELTLGTFINLTLERVDPNQVSAMVYQNVYDNFENITIPKGSRLFGRQVAKVNDTRDVYFNEIQLSSTGQTYTLEPPLQATGPLGEAGIVDFKPAAIAGTMLRKDLIFPH</sequence>
<dbReference type="RefSeq" id="WP_150647548.1">
    <property type="nucleotide sequence ID" value="NZ_CABVIN010000002.1"/>
</dbReference>